<name>A0ABT2UPR6_9BACL</name>
<feature type="transmembrane region" description="Helical" evidence="1">
    <location>
        <begin position="78"/>
        <end position="99"/>
    </location>
</feature>
<sequence>MKITFQLPKADPDKQARLISEHWVQLKEPKSLPVAILLSVPFMLVGGFLTLMLTRIFVPVSLEDYGFQGGGISFNINILYILSIFALLLIHELIHLSLIPSFMKSKHTGIGIQVFGGFVFTEEIMSRMRYLIVSLAPFVLISIVLPVLLGPMGYLNPLLIFLIILNALGSSVDLLNVVLVLSQVPKKAQIRNHGMNTLWK</sequence>
<feature type="transmembrane region" description="Helical" evidence="1">
    <location>
        <begin position="130"/>
        <end position="152"/>
    </location>
</feature>
<proteinExistence type="predicted"/>
<protein>
    <submittedName>
        <fullName evidence="2">DUF3267 domain-containing protein</fullName>
    </submittedName>
</protein>
<evidence type="ECO:0000313" key="2">
    <source>
        <dbReference type="EMBL" id="MCU6796638.1"/>
    </source>
</evidence>
<dbReference type="EMBL" id="JAOQIO010000107">
    <property type="protein sequence ID" value="MCU6796638.1"/>
    <property type="molecule type" value="Genomic_DNA"/>
</dbReference>
<keyword evidence="1" id="KW-0812">Transmembrane</keyword>
<feature type="transmembrane region" description="Helical" evidence="1">
    <location>
        <begin position="34"/>
        <end position="58"/>
    </location>
</feature>
<dbReference type="RefSeq" id="WP_262687486.1">
    <property type="nucleotide sequence ID" value="NZ_JAOQIO010000107.1"/>
</dbReference>
<accession>A0ABT2UPR6</accession>
<evidence type="ECO:0000313" key="3">
    <source>
        <dbReference type="Proteomes" id="UP001652445"/>
    </source>
</evidence>
<dbReference type="Proteomes" id="UP001652445">
    <property type="component" value="Unassembled WGS sequence"/>
</dbReference>
<dbReference type="Pfam" id="PF11667">
    <property type="entry name" value="DUF3267"/>
    <property type="match status" value="1"/>
</dbReference>
<reference evidence="2 3" key="1">
    <citation type="submission" date="2022-09" db="EMBL/GenBank/DDBJ databases">
        <authorList>
            <person name="Han X.L."/>
            <person name="Wang Q."/>
            <person name="Lu T."/>
        </authorList>
    </citation>
    <scope>NUCLEOTIDE SEQUENCE [LARGE SCALE GENOMIC DNA]</scope>
    <source>
        <strain evidence="2 3">WQ 127069</strain>
    </source>
</reference>
<keyword evidence="1" id="KW-0472">Membrane</keyword>
<dbReference type="InterPro" id="IPR021683">
    <property type="entry name" value="DUF3267"/>
</dbReference>
<evidence type="ECO:0000256" key="1">
    <source>
        <dbReference type="SAM" id="Phobius"/>
    </source>
</evidence>
<organism evidence="2 3">
    <name type="scientific">Paenibacillus baimaensis</name>
    <dbReference type="NCBI Taxonomy" id="2982185"/>
    <lineage>
        <taxon>Bacteria</taxon>
        <taxon>Bacillati</taxon>
        <taxon>Bacillota</taxon>
        <taxon>Bacilli</taxon>
        <taxon>Bacillales</taxon>
        <taxon>Paenibacillaceae</taxon>
        <taxon>Paenibacillus</taxon>
    </lineage>
</organism>
<keyword evidence="3" id="KW-1185">Reference proteome</keyword>
<comment type="caution">
    <text evidence="2">The sequence shown here is derived from an EMBL/GenBank/DDBJ whole genome shotgun (WGS) entry which is preliminary data.</text>
</comment>
<feature type="transmembrane region" description="Helical" evidence="1">
    <location>
        <begin position="158"/>
        <end position="181"/>
    </location>
</feature>
<keyword evidence="1" id="KW-1133">Transmembrane helix</keyword>
<gene>
    <name evidence="2" type="ORF">OB236_31385</name>
</gene>